<gene>
    <name evidence="1" type="ORF">GTA08_BOTSDO07468</name>
</gene>
<name>A0A8H4IQP5_9PEZI</name>
<evidence type="ECO:0000313" key="1">
    <source>
        <dbReference type="EMBL" id="KAF4304687.1"/>
    </source>
</evidence>
<evidence type="ECO:0000313" key="2">
    <source>
        <dbReference type="Proteomes" id="UP000572817"/>
    </source>
</evidence>
<dbReference type="Proteomes" id="UP000572817">
    <property type="component" value="Unassembled WGS sequence"/>
</dbReference>
<reference evidence="1" key="1">
    <citation type="submission" date="2020-04" db="EMBL/GenBank/DDBJ databases">
        <title>Genome Assembly and Annotation of Botryosphaeria dothidea sdau 11-99, a Latent Pathogen of Apple Fruit Ring Rot in China.</title>
        <authorList>
            <person name="Yu C."/>
            <person name="Diao Y."/>
            <person name="Lu Q."/>
            <person name="Zhao J."/>
            <person name="Cui S."/>
            <person name="Peng C."/>
            <person name="He B."/>
            <person name="Liu H."/>
        </authorList>
    </citation>
    <scope>NUCLEOTIDE SEQUENCE [LARGE SCALE GENOMIC DNA]</scope>
    <source>
        <strain evidence="1">Sdau11-99</strain>
    </source>
</reference>
<dbReference type="EMBL" id="WWBZ02000051">
    <property type="protein sequence ID" value="KAF4304687.1"/>
    <property type="molecule type" value="Genomic_DNA"/>
</dbReference>
<organism evidence="1 2">
    <name type="scientific">Botryosphaeria dothidea</name>
    <dbReference type="NCBI Taxonomy" id="55169"/>
    <lineage>
        <taxon>Eukaryota</taxon>
        <taxon>Fungi</taxon>
        <taxon>Dikarya</taxon>
        <taxon>Ascomycota</taxon>
        <taxon>Pezizomycotina</taxon>
        <taxon>Dothideomycetes</taxon>
        <taxon>Dothideomycetes incertae sedis</taxon>
        <taxon>Botryosphaeriales</taxon>
        <taxon>Botryosphaeriaceae</taxon>
        <taxon>Botryosphaeria</taxon>
    </lineage>
</organism>
<accession>A0A8H4IQP5</accession>
<proteinExistence type="predicted"/>
<keyword evidence="2" id="KW-1185">Reference proteome</keyword>
<comment type="caution">
    <text evidence="1">The sequence shown here is derived from an EMBL/GenBank/DDBJ whole genome shotgun (WGS) entry which is preliminary data.</text>
</comment>
<protein>
    <submittedName>
        <fullName evidence="1">Uncharacterized protein</fullName>
    </submittedName>
</protein>
<dbReference type="AlphaFoldDB" id="A0A8H4IQP5"/>
<dbReference type="OrthoDB" id="5419927at2759"/>
<sequence length="172" mass="20086">MIKWFQAKWTKSIQKFGKVLLKPATAFEEEIIELLQNINKKATQFKVQADISYKDIDLQNTGQTKALMVRMVDENEYRHSMVVRKIDSTSIDMNRNMEHFQDSLAKAISGIYDMLISDPERAQSVFTRRPSPEFQEQEIIDAYGYDPYLLGEDCQRLLEIVQNMDVDTQPRV</sequence>